<dbReference type="InterPro" id="IPR009241">
    <property type="entry name" value="HigB-like"/>
</dbReference>
<dbReference type="PANTHER" id="PTHR41791">
    <property type="entry name" value="SSL7039 PROTEIN"/>
    <property type="match status" value="1"/>
</dbReference>
<dbReference type="AlphaFoldDB" id="A0AAW3I7K3"/>
<proteinExistence type="predicted"/>
<dbReference type="EMBL" id="LGVG01000004">
    <property type="protein sequence ID" value="KNE28886.1"/>
    <property type="molecule type" value="Genomic_DNA"/>
</dbReference>
<dbReference type="PANTHER" id="PTHR41791:SF1">
    <property type="entry name" value="SSL7039 PROTEIN"/>
    <property type="match status" value="1"/>
</dbReference>
<evidence type="ECO:0000313" key="1">
    <source>
        <dbReference type="EMBL" id="KNE28886.1"/>
    </source>
</evidence>
<protein>
    <submittedName>
        <fullName evidence="1">Addiction module protein</fullName>
    </submittedName>
</protein>
<accession>A0AAW3I7K3</accession>
<dbReference type="NCBIfam" id="TIGR02683">
    <property type="entry name" value="upstrm_HI1419"/>
    <property type="match status" value="1"/>
</dbReference>
<sequence length="110" mass="12888">MAMFEIEHYVTADAGVDLYVAWLKSLRDNRARVAIIRRVFRIHQGNFGDHKFCREGVWELRIDIGPGYRVYYGLAGRRVVLLLSGGDKRSQTDDIERAVRAWQHWNQRTP</sequence>
<dbReference type="Pfam" id="PF05973">
    <property type="entry name" value="Gp49"/>
    <property type="match status" value="1"/>
</dbReference>
<evidence type="ECO:0000313" key="2">
    <source>
        <dbReference type="Proteomes" id="UP000037511"/>
    </source>
</evidence>
<dbReference type="InterPro" id="IPR014056">
    <property type="entry name" value="TypeIITA-like_toxin_pred"/>
</dbReference>
<comment type="caution">
    <text evidence="1">The sequence shown here is derived from an EMBL/GenBank/DDBJ whole genome shotgun (WGS) entry which is preliminary data.</text>
</comment>
<dbReference type="PIRSF" id="PIRSF028744">
    <property type="entry name" value="Addict_mod_HI1419"/>
    <property type="match status" value="1"/>
</dbReference>
<reference evidence="1 2" key="1">
    <citation type="submission" date="2015-07" db="EMBL/GenBank/DDBJ databases">
        <title>Draft genome of Achromobacter spanius.</title>
        <authorList>
            <person name="Wang X."/>
        </authorList>
    </citation>
    <scope>NUCLEOTIDE SEQUENCE [LARGE SCALE GENOMIC DNA]</scope>
    <source>
        <strain evidence="1 2">CGMCC9173</strain>
    </source>
</reference>
<gene>
    <name evidence="1" type="ORF">AFM18_04985</name>
</gene>
<organism evidence="1 2">
    <name type="scientific">Achromobacter spanius</name>
    <dbReference type="NCBI Taxonomy" id="217203"/>
    <lineage>
        <taxon>Bacteria</taxon>
        <taxon>Pseudomonadati</taxon>
        <taxon>Pseudomonadota</taxon>
        <taxon>Betaproteobacteria</taxon>
        <taxon>Burkholderiales</taxon>
        <taxon>Alcaligenaceae</taxon>
        <taxon>Achromobacter</taxon>
    </lineage>
</organism>
<name>A0AAW3I7K3_9BURK</name>
<dbReference type="Proteomes" id="UP000037511">
    <property type="component" value="Unassembled WGS sequence"/>
</dbReference>